<dbReference type="Gene3D" id="3.40.309.10">
    <property type="entry name" value="Aldehyde Dehydrogenase, Chain A, domain 2"/>
    <property type="match status" value="1"/>
</dbReference>
<dbReference type="InterPro" id="IPR015590">
    <property type="entry name" value="Aldehyde_DH_dom"/>
</dbReference>
<evidence type="ECO:0000313" key="4">
    <source>
        <dbReference type="Proteomes" id="UP000265955"/>
    </source>
</evidence>
<gene>
    <name evidence="3" type="ORF">D3871_19675</name>
</gene>
<dbReference type="InterPro" id="IPR016163">
    <property type="entry name" value="Ald_DH_C"/>
</dbReference>
<keyword evidence="4" id="KW-1185">Reference proteome</keyword>
<dbReference type="OrthoDB" id="9759612at2"/>
<proteinExistence type="predicted"/>
<feature type="domain" description="Aldehyde dehydrogenase" evidence="2">
    <location>
        <begin position="21"/>
        <end position="464"/>
    </location>
</feature>
<comment type="caution">
    <text evidence="3">The sequence shown here is derived from an EMBL/GenBank/DDBJ whole genome shotgun (WGS) entry which is preliminary data.</text>
</comment>
<sequence>MNNYLRNYLSGTWQQNAAVAHTLTDPVTGETIAVTGGRAEGLDEGFEFARTRGSAALQALTYGQRAAMLSDVVKVLQANRDAYYEIALANSGTTQSDSAVDIEGAAFTLNYYAKTGAALGDVRVLLDGSASILSKDQLFQSQHVLTPVHGLALFINAFNFPAWGLWEKAAPALLSGVPVVVKPATVTAWLTHRMVADVVAAGVLPVGALSIVCGSSAGLLDALKPFDVLSFTGSADTAVQIRSHAAVARHSVRANIEADSLNSAILGEDAAPGTEAFDLYVKEVVREMTTKSGQRCTAIRRALVPTQYFDAVAEAISSRLDAVTVGNPRNADVRMGSLVSREQYNNVLGGINILAGEATLLRDGRSQALVDVAPDIAACTAPTLLGLRDADHAAVVHDHEVFGPVATLLGYRNPDHAVALAHRGLGSLVTSVFSADESWLSKTALALAGSHGRVHTVTPEVGKVQTGHGNVMPASIHGGPGRAGGGEELGGLRGLGFYHRRSALQGSVATLQHLAVDSHSFRN</sequence>
<dbReference type="Pfam" id="PF00171">
    <property type="entry name" value="Aldedh"/>
    <property type="match status" value="1"/>
</dbReference>
<dbReference type="AlphaFoldDB" id="A0A3A3FPJ1"/>
<organism evidence="3 4">
    <name type="scientific">Noviherbaspirillum saxi</name>
    <dbReference type="NCBI Taxonomy" id="2320863"/>
    <lineage>
        <taxon>Bacteria</taxon>
        <taxon>Pseudomonadati</taxon>
        <taxon>Pseudomonadota</taxon>
        <taxon>Betaproteobacteria</taxon>
        <taxon>Burkholderiales</taxon>
        <taxon>Oxalobacteraceae</taxon>
        <taxon>Noviherbaspirillum</taxon>
    </lineage>
</organism>
<accession>A0A3A3FPJ1</accession>
<dbReference type="SUPFAM" id="SSF53720">
    <property type="entry name" value="ALDH-like"/>
    <property type="match status" value="1"/>
</dbReference>
<name>A0A3A3FPJ1_9BURK</name>
<dbReference type="RefSeq" id="WP_119770758.1">
    <property type="nucleotide sequence ID" value="NZ_QYUO01000002.1"/>
</dbReference>
<evidence type="ECO:0000313" key="3">
    <source>
        <dbReference type="EMBL" id="RJF95609.1"/>
    </source>
</evidence>
<evidence type="ECO:0000256" key="1">
    <source>
        <dbReference type="ARBA" id="ARBA00023002"/>
    </source>
</evidence>
<dbReference type="EMBL" id="QYUO01000002">
    <property type="protein sequence ID" value="RJF95609.1"/>
    <property type="molecule type" value="Genomic_DNA"/>
</dbReference>
<dbReference type="PANTHER" id="PTHR43111:SF1">
    <property type="entry name" value="ALDEHYDE DEHYDROGENASE B-RELATED"/>
    <property type="match status" value="1"/>
</dbReference>
<keyword evidence="1" id="KW-0560">Oxidoreductase</keyword>
<dbReference type="NCBIfam" id="NF008868">
    <property type="entry name" value="PRK11903.1"/>
    <property type="match status" value="1"/>
</dbReference>
<dbReference type="Gene3D" id="3.40.605.10">
    <property type="entry name" value="Aldehyde Dehydrogenase, Chain A, domain 1"/>
    <property type="match status" value="1"/>
</dbReference>
<protein>
    <submittedName>
        <fullName evidence="3">3,4-dehydroadipyl-CoA semialdehyde dehydrogenase</fullName>
    </submittedName>
</protein>
<dbReference type="InterPro" id="IPR016162">
    <property type="entry name" value="Ald_DH_N"/>
</dbReference>
<reference evidence="4" key="1">
    <citation type="submission" date="2018-09" db="EMBL/GenBank/DDBJ databases">
        <authorList>
            <person name="Zhu H."/>
        </authorList>
    </citation>
    <scope>NUCLEOTIDE SEQUENCE [LARGE SCALE GENOMIC DNA]</scope>
    <source>
        <strain evidence="4">K1R23-30</strain>
    </source>
</reference>
<dbReference type="Proteomes" id="UP000265955">
    <property type="component" value="Unassembled WGS sequence"/>
</dbReference>
<evidence type="ECO:0000259" key="2">
    <source>
        <dbReference type="Pfam" id="PF00171"/>
    </source>
</evidence>
<dbReference type="InterPro" id="IPR016161">
    <property type="entry name" value="Ald_DH/histidinol_DH"/>
</dbReference>
<dbReference type="GO" id="GO:0016620">
    <property type="term" value="F:oxidoreductase activity, acting on the aldehyde or oxo group of donors, NAD or NADP as acceptor"/>
    <property type="evidence" value="ECO:0007669"/>
    <property type="project" value="InterPro"/>
</dbReference>
<dbReference type="PANTHER" id="PTHR43111">
    <property type="entry name" value="ALDEHYDE DEHYDROGENASE B-RELATED"/>
    <property type="match status" value="1"/>
</dbReference>